<dbReference type="InterPro" id="IPR027417">
    <property type="entry name" value="P-loop_NTPase"/>
</dbReference>
<evidence type="ECO:0000256" key="1">
    <source>
        <dbReference type="ARBA" id="ARBA00022741"/>
    </source>
</evidence>
<dbReference type="EMBL" id="JACEGQ020000017">
    <property type="protein sequence ID" value="KAH8483085.1"/>
    <property type="molecule type" value="Genomic_DNA"/>
</dbReference>
<dbReference type="GO" id="GO:0051782">
    <property type="term" value="P:negative regulation of cell division"/>
    <property type="evidence" value="ECO:0007669"/>
    <property type="project" value="TreeGrafter"/>
</dbReference>
<dbReference type="Proteomes" id="UP000807159">
    <property type="component" value="Chromosome 17"/>
</dbReference>
<dbReference type="GO" id="GO:0005829">
    <property type="term" value="C:cytosol"/>
    <property type="evidence" value="ECO:0007669"/>
    <property type="project" value="TreeGrafter"/>
</dbReference>
<dbReference type="GO" id="GO:0016887">
    <property type="term" value="F:ATP hydrolysis activity"/>
    <property type="evidence" value="ECO:0007669"/>
    <property type="project" value="TreeGrafter"/>
</dbReference>
<accession>A0A8T2WP26</accession>
<dbReference type="GO" id="GO:0009898">
    <property type="term" value="C:cytoplasmic side of plasma membrane"/>
    <property type="evidence" value="ECO:0007669"/>
    <property type="project" value="TreeGrafter"/>
</dbReference>
<dbReference type="GO" id="GO:0005524">
    <property type="term" value="F:ATP binding"/>
    <property type="evidence" value="ECO:0007669"/>
    <property type="project" value="UniProtKB-KW"/>
</dbReference>
<evidence type="ECO:0000256" key="2">
    <source>
        <dbReference type="ARBA" id="ARBA00022840"/>
    </source>
</evidence>
<sequence>MECLDPQKVREKIRLGDVAIHGLLTGGCMVSPIMSCHMAAFGESDKDCLRDADRVVGLLECDGIRDIKIIVNRVRTDMIKGEDMMSLLDVQEILGLALLGVIPGDTEVIRSTDRGYPLVLNKPPTMAGLALEQAAWRLVEQDSMKAVMVEEEPKKHGFLSFFGG</sequence>
<gene>
    <name evidence="3" type="ORF">H0E87_027727</name>
</gene>
<name>A0A8T2WP26_POPDE</name>
<dbReference type="Gene3D" id="3.40.50.300">
    <property type="entry name" value="P-loop containing nucleotide triphosphate hydrolases"/>
    <property type="match status" value="1"/>
</dbReference>
<evidence type="ECO:0000313" key="4">
    <source>
        <dbReference type="Proteomes" id="UP000807159"/>
    </source>
</evidence>
<protein>
    <submittedName>
        <fullName evidence="3">Uncharacterized protein</fullName>
    </submittedName>
</protein>
<dbReference type="PANTHER" id="PTHR43384:SF6">
    <property type="entry name" value="SEPTUM SITE-DETERMINING PROTEIN MIND HOMOLOG, CHLOROPLASTIC"/>
    <property type="match status" value="1"/>
</dbReference>
<dbReference type="PANTHER" id="PTHR43384">
    <property type="entry name" value="SEPTUM SITE-DETERMINING PROTEIN MIND HOMOLOG, CHLOROPLASTIC-RELATED"/>
    <property type="match status" value="1"/>
</dbReference>
<dbReference type="SUPFAM" id="SSF52540">
    <property type="entry name" value="P-loop containing nucleoside triphosphate hydrolases"/>
    <property type="match status" value="1"/>
</dbReference>
<keyword evidence="1" id="KW-0547">Nucleotide-binding</keyword>
<proteinExistence type="predicted"/>
<comment type="caution">
    <text evidence="3">The sequence shown here is derived from an EMBL/GenBank/DDBJ whole genome shotgun (WGS) entry which is preliminary data.</text>
</comment>
<keyword evidence="2" id="KW-0067">ATP-binding</keyword>
<dbReference type="AlphaFoldDB" id="A0A8T2WP26"/>
<organism evidence="3 4">
    <name type="scientific">Populus deltoides</name>
    <name type="common">Eastern poplar</name>
    <name type="synonym">Eastern cottonwood</name>
    <dbReference type="NCBI Taxonomy" id="3696"/>
    <lineage>
        <taxon>Eukaryota</taxon>
        <taxon>Viridiplantae</taxon>
        <taxon>Streptophyta</taxon>
        <taxon>Embryophyta</taxon>
        <taxon>Tracheophyta</taxon>
        <taxon>Spermatophyta</taxon>
        <taxon>Magnoliopsida</taxon>
        <taxon>eudicotyledons</taxon>
        <taxon>Gunneridae</taxon>
        <taxon>Pentapetalae</taxon>
        <taxon>rosids</taxon>
        <taxon>fabids</taxon>
        <taxon>Malpighiales</taxon>
        <taxon>Salicaceae</taxon>
        <taxon>Saliceae</taxon>
        <taxon>Populus</taxon>
    </lineage>
</organism>
<keyword evidence="4" id="KW-1185">Reference proteome</keyword>
<dbReference type="InterPro" id="IPR050625">
    <property type="entry name" value="ParA/MinD_ATPase"/>
</dbReference>
<reference evidence="3" key="1">
    <citation type="journal article" date="2021" name="J. Hered.">
        <title>Genome Assembly of Salicaceae Populus deltoides (Eastern Cottonwood) I-69 Based on Nanopore Sequencing and Hi-C Technologies.</title>
        <authorList>
            <person name="Bai S."/>
            <person name="Wu H."/>
            <person name="Zhang J."/>
            <person name="Pan Z."/>
            <person name="Zhao W."/>
            <person name="Li Z."/>
            <person name="Tong C."/>
        </authorList>
    </citation>
    <scope>NUCLEOTIDE SEQUENCE</scope>
    <source>
        <tissue evidence="3">Leaf</tissue>
    </source>
</reference>
<evidence type="ECO:0000313" key="3">
    <source>
        <dbReference type="EMBL" id="KAH8483085.1"/>
    </source>
</evidence>